<organism evidence="9 10">
    <name type="scientific">Macrostomum lignano</name>
    <dbReference type="NCBI Taxonomy" id="282301"/>
    <lineage>
        <taxon>Eukaryota</taxon>
        <taxon>Metazoa</taxon>
        <taxon>Spiralia</taxon>
        <taxon>Lophotrochozoa</taxon>
        <taxon>Platyhelminthes</taxon>
        <taxon>Rhabditophora</taxon>
        <taxon>Macrostomorpha</taxon>
        <taxon>Macrostomida</taxon>
        <taxon>Macrostomidae</taxon>
        <taxon>Macrostomum</taxon>
    </lineage>
</organism>
<comment type="similarity">
    <text evidence="2">Belongs to the fucolectin family.</text>
</comment>
<dbReference type="Proteomes" id="UP000095280">
    <property type="component" value="Unplaced"/>
</dbReference>
<keyword evidence="7" id="KW-1015">Disulfide bond</keyword>
<evidence type="ECO:0000313" key="9">
    <source>
        <dbReference type="Proteomes" id="UP000095280"/>
    </source>
</evidence>
<dbReference type="InterPro" id="IPR051941">
    <property type="entry name" value="BG_Antigen-Binding_Lectin"/>
</dbReference>
<dbReference type="GO" id="GO:0010185">
    <property type="term" value="P:regulation of cellular defense response"/>
    <property type="evidence" value="ECO:0007669"/>
    <property type="project" value="UniProtKB-ARBA"/>
</dbReference>
<evidence type="ECO:0000313" key="10">
    <source>
        <dbReference type="WBParaSite" id="maker-uti_cns_0002034-snap-gene-0.2-mRNA-1"/>
    </source>
</evidence>
<evidence type="ECO:0000256" key="3">
    <source>
        <dbReference type="ARBA" id="ARBA00011233"/>
    </source>
</evidence>
<dbReference type="GO" id="GO:0046872">
    <property type="term" value="F:metal ion binding"/>
    <property type="evidence" value="ECO:0007669"/>
    <property type="project" value="UniProtKB-KW"/>
</dbReference>
<accession>A0A1I8GI06</accession>
<keyword evidence="5" id="KW-0430">Lectin</keyword>
<dbReference type="InterPro" id="IPR006585">
    <property type="entry name" value="FTP1"/>
</dbReference>
<dbReference type="PANTHER" id="PTHR45713:SF6">
    <property type="entry name" value="F5_8 TYPE C DOMAIN-CONTAINING PROTEIN"/>
    <property type="match status" value="1"/>
</dbReference>
<dbReference type="InterPro" id="IPR008979">
    <property type="entry name" value="Galactose-bd-like_sf"/>
</dbReference>
<comment type="function">
    <text evidence="1">Acts as a defensive agent. Recognizes blood group fucosylated oligosaccharides including A, B, H and Lewis B-type antigens. Does not recognize Lewis A antigen and has low affinity for monovalent haptens.</text>
</comment>
<evidence type="ECO:0000259" key="8">
    <source>
        <dbReference type="PROSITE" id="PS50948"/>
    </source>
</evidence>
<dbReference type="Gene3D" id="2.60.120.260">
    <property type="entry name" value="Galactose-binding domain-like"/>
    <property type="match status" value="4"/>
</dbReference>
<dbReference type="SMART" id="SM00607">
    <property type="entry name" value="FTP"/>
    <property type="match status" value="1"/>
</dbReference>
<feature type="domain" description="Apple" evidence="8">
    <location>
        <begin position="359"/>
        <end position="427"/>
    </location>
</feature>
<dbReference type="SUPFAM" id="SSF49785">
    <property type="entry name" value="Galactose-binding domain-like"/>
    <property type="match status" value="3"/>
</dbReference>
<evidence type="ECO:0000256" key="7">
    <source>
        <dbReference type="ARBA" id="ARBA00023157"/>
    </source>
</evidence>
<proteinExistence type="inferred from homology"/>
<dbReference type="PANTHER" id="PTHR45713">
    <property type="entry name" value="FTP DOMAIN-CONTAINING PROTEIN"/>
    <property type="match status" value="1"/>
</dbReference>
<keyword evidence="4" id="KW-0479">Metal-binding</keyword>
<protein>
    <submittedName>
        <fullName evidence="10">Apple domain-containing protein</fullName>
    </submittedName>
</protein>
<dbReference type="InterPro" id="IPR003609">
    <property type="entry name" value="Pan_app"/>
</dbReference>
<dbReference type="PROSITE" id="PS50948">
    <property type="entry name" value="PAN"/>
    <property type="match status" value="1"/>
</dbReference>
<dbReference type="GO" id="GO:0042806">
    <property type="term" value="F:fucose binding"/>
    <property type="evidence" value="ECO:0007669"/>
    <property type="project" value="UniProtKB-ARBA"/>
</dbReference>
<dbReference type="WBParaSite" id="maker-uti_cns_0002034-snap-gene-0.2-mRNA-1">
    <property type="protein sequence ID" value="maker-uti_cns_0002034-snap-gene-0.2-mRNA-1"/>
    <property type="gene ID" value="maker-uti_cns_0002034-snap-gene-0.2"/>
</dbReference>
<dbReference type="Pfam" id="PF22633">
    <property type="entry name" value="F5_F8_type_C_2"/>
    <property type="match status" value="2"/>
</dbReference>
<keyword evidence="9" id="KW-1185">Reference proteome</keyword>
<dbReference type="AlphaFoldDB" id="A0A1I8GI06"/>
<sequence length="586" mass="64917">QQIQLIECRQSSTFGGAKCVRAIDGNTNQDYHAGSCTHTEAHQGWWQARTEHLTHFKQIRIYNRMDCCSERLDYFSIYIDGHLSAVYRGEHFAMKFQQQLAFDSCSQSSISYGGVCDRAIDGNITRATFTGHLTKVSDVTHVRIYNRLDCCLDRLSDFAVLIDDKECASYRSEPDSFFSMLTLKCPGTGQKIKIANRRPTNLTMCEDKAFNSSSSTVVVRAQLPLVATANGPLMASGTRTTTPGRAHILRVHTTTGGRRNYPKLHLYRRFESNCCSDRLKDFSISVGGLECAFYRSDDHFSARTFECNAYGEVVRIDSHKAEPLILCEVEVAMQQLLTAAFALLATICSTVTGDDPGSCANQKLFSLAEPHSLTVPQSFKSVQAVGSELQCSLQCRAQSGVCFGFYWQEASLSCQLFSIAAFFSKSLWQPSAKPRAKPVDVFTKLFDLPTEAVLTVQNCSQISTFASAVCGLAIDGNTNQNFHGGSCAHTEGGKSQWWQADLAQQFRIKAVRIFNRQDCCAERLNNFTLLVDDVECARVDGAQSFSIKTVSCLGYGSRVRLVSRLRGVVFSLCEVELLGFPVSVLP</sequence>
<dbReference type="GO" id="GO:0001868">
    <property type="term" value="P:regulation of complement activation, lectin pathway"/>
    <property type="evidence" value="ECO:0007669"/>
    <property type="project" value="UniProtKB-ARBA"/>
</dbReference>
<name>A0A1I8GI06_9PLAT</name>
<keyword evidence="6" id="KW-0106">Calcium</keyword>
<evidence type="ECO:0000256" key="5">
    <source>
        <dbReference type="ARBA" id="ARBA00022734"/>
    </source>
</evidence>
<evidence type="ECO:0000256" key="1">
    <source>
        <dbReference type="ARBA" id="ARBA00002219"/>
    </source>
</evidence>
<comment type="subunit">
    <text evidence="3">Homotrimer.</text>
</comment>
<reference evidence="10" key="1">
    <citation type="submission" date="2016-11" db="UniProtKB">
        <authorList>
            <consortium name="WormBaseParasite"/>
        </authorList>
    </citation>
    <scope>IDENTIFICATION</scope>
</reference>
<evidence type="ECO:0000256" key="6">
    <source>
        <dbReference type="ARBA" id="ARBA00022837"/>
    </source>
</evidence>
<evidence type="ECO:0000256" key="4">
    <source>
        <dbReference type="ARBA" id="ARBA00022723"/>
    </source>
</evidence>
<evidence type="ECO:0000256" key="2">
    <source>
        <dbReference type="ARBA" id="ARBA00010147"/>
    </source>
</evidence>